<keyword evidence="6" id="KW-0645">Protease</keyword>
<feature type="domain" description="DED" evidence="18">
    <location>
        <begin position="113"/>
        <end position="190"/>
    </location>
</feature>
<feature type="domain" description="Caspase family p20" evidence="20">
    <location>
        <begin position="257"/>
        <end position="381"/>
    </location>
</feature>
<dbReference type="SUPFAM" id="SSF47986">
    <property type="entry name" value="DEATH domain"/>
    <property type="match status" value="2"/>
</dbReference>
<dbReference type="CDD" id="cd08334">
    <property type="entry name" value="DED_Caspase_8_10_r2"/>
    <property type="match status" value="1"/>
</dbReference>
<organism evidence="21 22">
    <name type="scientific">Nothobranchius furzeri</name>
    <name type="common">Turquoise killifish</name>
    <dbReference type="NCBI Taxonomy" id="105023"/>
    <lineage>
        <taxon>Eukaryota</taxon>
        <taxon>Metazoa</taxon>
        <taxon>Chordata</taxon>
        <taxon>Craniata</taxon>
        <taxon>Vertebrata</taxon>
        <taxon>Euteleostomi</taxon>
        <taxon>Actinopterygii</taxon>
        <taxon>Neopterygii</taxon>
        <taxon>Teleostei</taxon>
        <taxon>Neoteleostei</taxon>
        <taxon>Acanthomorphata</taxon>
        <taxon>Ovalentaria</taxon>
        <taxon>Atherinomorphae</taxon>
        <taxon>Cyprinodontiformes</taxon>
        <taxon>Nothobranchiidae</taxon>
        <taxon>Nothobranchius</taxon>
    </lineage>
</organism>
<keyword evidence="8" id="KW-0677">Repeat</keyword>
<dbReference type="SMART" id="SM00115">
    <property type="entry name" value="CASc"/>
    <property type="match status" value="1"/>
</dbReference>
<reference evidence="21" key="2">
    <citation type="submission" date="2025-08" db="UniProtKB">
        <authorList>
            <consortium name="Ensembl"/>
        </authorList>
    </citation>
    <scope>IDENTIFICATION</scope>
</reference>
<comment type="subcellular location">
    <subcellularLocation>
        <location evidence="2">Cytoplasm</location>
    </subcellularLocation>
    <subcellularLocation>
        <location evidence="1">Nucleus</location>
    </subcellularLocation>
</comment>
<dbReference type="PANTHER" id="PTHR48169:SF7">
    <property type="entry name" value="CASPASE 10"/>
    <property type="match status" value="1"/>
</dbReference>
<gene>
    <name evidence="21" type="primary">casp8</name>
</gene>
<accession>A0A8C6NLW7</accession>
<dbReference type="KEGG" id="nfu:107384290"/>
<dbReference type="RefSeq" id="XP_070397847.1">
    <property type="nucleotide sequence ID" value="XM_070541746.1"/>
</dbReference>
<evidence type="ECO:0000256" key="10">
    <source>
        <dbReference type="ARBA" id="ARBA00022807"/>
    </source>
</evidence>
<sequence length="498" mass="56468">MLMIVGMLHKWCSLGIMNHLVLTFWIGGPPRETCLGPHNGFGRPCLEVCFVNVPLQIVDAKGLFMRLEEKGLLDNPSFLCQLLQTIHRADLTDLLEANSRPQEETDALPVLSQYRVMLYTIHEDMTTESLDKMKYLLNDKLNKRQLEMSSTALGVFAEMEKMGIISKSNVTELHRILSEIDQQLALTVQNYMNRVQHLQRPPLDAPSHGSIDQQRPNSMALLQNSPCVCETQPNSTGPLVCCDLSSETEFYLLTHVPRGRCVIINNMIFPAENLSNRRGSEKDEEALSELFQRFGFEIELFSDLDAEQLNKTIKTMTEWDYSQHDLLVVCILTHGELGCIFGTDGGKVLLRDLISNFWNDKVPSLSGKPKVFFIQACQGDRYQEGAAQGPVQEESLACEPDSGSDDLDVSLPAEADFLISMSTVQHCKSFRSINRGSIFIQELCQQLQKSAESSENDDILTVLTRVNREVGRKEYETYKQMPQPRYTLTKKLVFRYVR</sequence>
<keyword evidence="10" id="KW-0788">Thiol protease</keyword>
<dbReference type="InterPro" id="IPR011029">
    <property type="entry name" value="DEATH-like_dom_sf"/>
</dbReference>
<dbReference type="RefSeq" id="XP_015812944.3">
    <property type="nucleotide sequence ID" value="XM_015957458.3"/>
</dbReference>
<comment type="similarity">
    <text evidence="3 16">Belongs to the peptidase C14A family.</text>
</comment>
<dbReference type="PROSITE" id="PS50207">
    <property type="entry name" value="CASPASE_P10"/>
    <property type="match status" value="1"/>
</dbReference>
<dbReference type="PANTHER" id="PTHR48169">
    <property type="entry name" value="DED DOMAIN-CONTAINING PROTEIN"/>
    <property type="match status" value="1"/>
</dbReference>
<evidence type="ECO:0000256" key="12">
    <source>
        <dbReference type="ARBA" id="ARBA00023242"/>
    </source>
</evidence>
<dbReference type="FunFam" id="1.10.533.10:FF:000016">
    <property type="entry name" value="CASP8 and FADD-like apoptosis regulator"/>
    <property type="match status" value="1"/>
</dbReference>
<dbReference type="FunFam" id="3.40.50.1460:FF:000008">
    <property type="entry name" value="caspase-8 isoform X1"/>
    <property type="match status" value="1"/>
</dbReference>
<evidence type="ECO:0000256" key="8">
    <source>
        <dbReference type="ARBA" id="ARBA00022737"/>
    </source>
</evidence>
<dbReference type="GO" id="GO:0051604">
    <property type="term" value="P:protein maturation"/>
    <property type="evidence" value="ECO:0007669"/>
    <property type="project" value="UniProtKB-ARBA"/>
</dbReference>
<feature type="chain" id="PRO_5034074650" description="Caspase-8" evidence="17">
    <location>
        <begin position="24"/>
        <end position="498"/>
    </location>
</feature>
<dbReference type="RefSeq" id="XP_054607794.2">
    <property type="nucleotide sequence ID" value="XM_054751819.2"/>
</dbReference>
<dbReference type="Gene3D" id="3.40.50.1460">
    <property type="match status" value="1"/>
</dbReference>
<dbReference type="EC" id="3.4.22.61" evidence="14"/>
<dbReference type="GO" id="GO:0032991">
    <property type="term" value="C:protein-containing complex"/>
    <property type="evidence" value="ECO:0007669"/>
    <property type="project" value="UniProtKB-ARBA"/>
</dbReference>
<evidence type="ECO:0000256" key="13">
    <source>
        <dbReference type="ARBA" id="ARBA00051626"/>
    </source>
</evidence>
<keyword evidence="22" id="KW-1185">Reference proteome</keyword>
<comment type="catalytic activity">
    <reaction evidence="13">
        <text>Strict requirement for Asp at position P1 and has a preferred cleavage sequence of (Leu/Asp/Val)-Glu-Thr-Asp-|-(Gly/Ser/Ala).</text>
        <dbReference type="EC" id="3.4.22.61"/>
    </reaction>
</comment>
<evidence type="ECO:0000256" key="5">
    <source>
        <dbReference type="ARBA" id="ARBA00022553"/>
    </source>
</evidence>
<keyword evidence="17" id="KW-0732">Signal</keyword>
<evidence type="ECO:0000256" key="17">
    <source>
        <dbReference type="SAM" id="SignalP"/>
    </source>
</evidence>
<proteinExistence type="inferred from homology"/>
<dbReference type="OrthoDB" id="6114029at2759"/>
<evidence type="ECO:0000256" key="16">
    <source>
        <dbReference type="RuleBase" id="RU003971"/>
    </source>
</evidence>
<keyword evidence="4" id="KW-0963">Cytoplasm</keyword>
<dbReference type="Ensembl" id="ENSNFUT00015010888.1">
    <property type="protein sequence ID" value="ENSNFUP00015010367.1"/>
    <property type="gene ID" value="ENSNFUG00015005103.1"/>
</dbReference>
<evidence type="ECO:0000256" key="6">
    <source>
        <dbReference type="ARBA" id="ARBA00022670"/>
    </source>
</evidence>
<evidence type="ECO:0000259" key="18">
    <source>
        <dbReference type="PROSITE" id="PS50168"/>
    </source>
</evidence>
<protein>
    <recommendedName>
        <fullName evidence="15">Caspase-8</fullName>
        <ecNumber evidence="14">3.4.22.61</ecNumber>
    </recommendedName>
</protein>
<dbReference type="PROSITE" id="PS01122">
    <property type="entry name" value="CASPASE_CYS"/>
    <property type="match status" value="1"/>
</dbReference>
<dbReference type="PROSITE" id="PS50168">
    <property type="entry name" value="DED"/>
    <property type="match status" value="1"/>
</dbReference>
<dbReference type="InterPro" id="IPR029030">
    <property type="entry name" value="Caspase-like_dom_sf"/>
</dbReference>
<dbReference type="PRINTS" id="PR00376">
    <property type="entry name" value="IL1BCENZYME"/>
</dbReference>
<dbReference type="InterPro" id="IPR015917">
    <property type="entry name" value="Pept_C14A"/>
</dbReference>
<dbReference type="InterPro" id="IPR002138">
    <property type="entry name" value="Pept_C14_p10"/>
</dbReference>
<dbReference type="GeneID" id="107384290"/>
<dbReference type="InterPro" id="IPR001875">
    <property type="entry name" value="DED_dom"/>
</dbReference>
<dbReference type="Pfam" id="PF00656">
    <property type="entry name" value="Peptidase_C14"/>
    <property type="match status" value="1"/>
</dbReference>
<dbReference type="InterPro" id="IPR011600">
    <property type="entry name" value="Pept_C14_caspase"/>
</dbReference>
<evidence type="ECO:0000256" key="7">
    <source>
        <dbReference type="ARBA" id="ARBA00022703"/>
    </source>
</evidence>
<dbReference type="AlphaFoldDB" id="A0A8C6NLW7"/>
<evidence type="ECO:0000256" key="2">
    <source>
        <dbReference type="ARBA" id="ARBA00004496"/>
    </source>
</evidence>
<dbReference type="GO" id="GO:0004197">
    <property type="term" value="F:cysteine-type endopeptidase activity"/>
    <property type="evidence" value="ECO:0007669"/>
    <property type="project" value="InterPro"/>
</dbReference>
<dbReference type="GO" id="GO:0005737">
    <property type="term" value="C:cytoplasm"/>
    <property type="evidence" value="ECO:0007669"/>
    <property type="project" value="UniProtKB-SubCell"/>
</dbReference>
<feature type="domain" description="Caspase family p10" evidence="19">
    <location>
        <begin position="411"/>
        <end position="496"/>
    </location>
</feature>
<evidence type="ECO:0000313" key="21">
    <source>
        <dbReference type="Ensembl" id="ENSNFUP00015010367.1"/>
    </source>
</evidence>
<dbReference type="GO" id="GO:0005634">
    <property type="term" value="C:nucleus"/>
    <property type="evidence" value="ECO:0007669"/>
    <property type="project" value="UniProtKB-SubCell"/>
</dbReference>
<dbReference type="SUPFAM" id="SSF52129">
    <property type="entry name" value="Caspase-like"/>
    <property type="match status" value="1"/>
</dbReference>
<reference evidence="21" key="1">
    <citation type="submission" date="2014-08" db="EMBL/GenBank/DDBJ databases">
        <authorList>
            <person name="Senf B."/>
            <person name="Petzold A."/>
            <person name="Downie B.R."/>
            <person name="Koch P."/>
            <person name="Platzer M."/>
        </authorList>
    </citation>
    <scope>NUCLEOTIDE SEQUENCE [LARGE SCALE GENOMIC DNA]</scope>
    <source>
        <strain evidence="21">GRZ</strain>
    </source>
</reference>
<evidence type="ECO:0000256" key="11">
    <source>
        <dbReference type="ARBA" id="ARBA00023145"/>
    </source>
</evidence>
<evidence type="ECO:0000259" key="20">
    <source>
        <dbReference type="PROSITE" id="PS50208"/>
    </source>
</evidence>
<dbReference type="InterPro" id="IPR033139">
    <property type="entry name" value="Caspase_cys_AS"/>
</dbReference>
<dbReference type="Pfam" id="PF01335">
    <property type="entry name" value="DED"/>
    <property type="match status" value="1"/>
</dbReference>
<keyword evidence="5" id="KW-0597">Phosphoprotein</keyword>
<evidence type="ECO:0000256" key="14">
    <source>
        <dbReference type="ARBA" id="ARBA00066479"/>
    </source>
</evidence>
<evidence type="ECO:0000256" key="3">
    <source>
        <dbReference type="ARBA" id="ARBA00010134"/>
    </source>
</evidence>
<keyword evidence="7" id="KW-0053">Apoptosis</keyword>
<evidence type="ECO:0000256" key="9">
    <source>
        <dbReference type="ARBA" id="ARBA00022801"/>
    </source>
</evidence>
<feature type="signal peptide" evidence="17">
    <location>
        <begin position="1"/>
        <end position="23"/>
    </location>
</feature>
<dbReference type="PROSITE" id="PS50208">
    <property type="entry name" value="CASPASE_P20"/>
    <property type="match status" value="1"/>
</dbReference>
<evidence type="ECO:0000259" key="19">
    <source>
        <dbReference type="PROSITE" id="PS50207"/>
    </source>
</evidence>
<keyword evidence="12" id="KW-0539">Nucleus</keyword>
<dbReference type="GO" id="GO:0006915">
    <property type="term" value="P:apoptotic process"/>
    <property type="evidence" value="ECO:0007669"/>
    <property type="project" value="UniProtKB-KW"/>
</dbReference>
<evidence type="ECO:0000256" key="4">
    <source>
        <dbReference type="ARBA" id="ARBA00022490"/>
    </source>
</evidence>
<dbReference type="SMART" id="SM00031">
    <property type="entry name" value="DED"/>
    <property type="match status" value="1"/>
</dbReference>
<keyword evidence="9" id="KW-0378">Hydrolase</keyword>
<evidence type="ECO:0000256" key="1">
    <source>
        <dbReference type="ARBA" id="ARBA00004123"/>
    </source>
</evidence>
<keyword evidence="11" id="KW-0865">Zymogen</keyword>
<dbReference type="CDD" id="cd00032">
    <property type="entry name" value="CASc"/>
    <property type="match status" value="1"/>
</dbReference>
<dbReference type="GO" id="GO:0043065">
    <property type="term" value="P:positive regulation of apoptotic process"/>
    <property type="evidence" value="ECO:0007669"/>
    <property type="project" value="UniProtKB-ARBA"/>
</dbReference>
<dbReference type="Gene3D" id="1.10.533.10">
    <property type="entry name" value="Death Domain, Fas"/>
    <property type="match status" value="1"/>
</dbReference>
<dbReference type="GO" id="GO:0005886">
    <property type="term" value="C:plasma membrane"/>
    <property type="evidence" value="ECO:0007669"/>
    <property type="project" value="UniProtKB-ARBA"/>
</dbReference>
<dbReference type="GO" id="GO:0006508">
    <property type="term" value="P:proteolysis"/>
    <property type="evidence" value="ECO:0007669"/>
    <property type="project" value="UniProtKB-KW"/>
</dbReference>
<dbReference type="Proteomes" id="UP000694548">
    <property type="component" value="Chromosome sgr09"/>
</dbReference>
<evidence type="ECO:0000313" key="22">
    <source>
        <dbReference type="Proteomes" id="UP000694548"/>
    </source>
</evidence>
<dbReference type="GeneTree" id="ENSGT00940000166591"/>
<reference evidence="21" key="3">
    <citation type="submission" date="2025-09" db="UniProtKB">
        <authorList>
            <consortium name="Ensembl"/>
        </authorList>
    </citation>
    <scope>IDENTIFICATION</scope>
</reference>
<name>A0A8C6NLW7_NOTFU</name>
<dbReference type="InterPro" id="IPR001309">
    <property type="entry name" value="Pept_C14_p20"/>
</dbReference>
<evidence type="ECO:0000256" key="15">
    <source>
        <dbReference type="ARBA" id="ARBA00068172"/>
    </source>
</evidence>